<evidence type="ECO:0000313" key="6">
    <source>
        <dbReference type="Ensembl" id="ENSACOP00000016951.1"/>
    </source>
</evidence>
<dbReference type="InterPro" id="IPR001841">
    <property type="entry name" value="Znf_RING"/>
</dbReference>
<evidence type="ECO:0000256" key="1">
    <source>
        <dbReference type="ARBA" id="ARBA00022723"/>
    </source>
</evidence>
<dbReference type="AlphaFoldDB" id="A0A8B9FZH8"/>
<dbReference type="GO" id="GO:0008270">
    <property type="term" value="F:zinc ion binding"/>
    <property type="evidence" value="ECO:0007669"/>
    <property type="project" value="UniProtKB-KW"/>
</dbReference>
<keyword evidence="1" id="KW-0479">Metal-binding</keyword>
<evidence type="ECO:0000256" key="3">
    <source>
        <dbReference type="ARBA" id="ARBA00022833"/>
    </source>
</evidence>
<dbReference type="PROSITE" id="PS50089">
    <property type="entry name" value="ZF_RING_2"/>
    <property type="match status" value="1"/>
</dbReference>
<sequence length="92" mass="10443">MIDASYVMPCLHQFCYTCILQWAESKPECPLCNLYYYQCLVHCYPNLCCFLPLLLVLSLLFPHVSPRALQTLGSASWEMGCSKAEAARSSTR</sequence>
<dbReference type="Ensembl" id="ENSACOT00000017571.1">
    <property type="protein sequence ID" value="ENSACOP00000016951.1"/>
    <property type="gene ID" value="ENSACOG00000011780.1"/>
</dbReference>
<proteinExistence type="predicted"/>
<evidence type="ECO:0000256" key="4">
    <source>
        <dbReference type="PROSITE-ProRule" id="PRU00175"/>
    </source>
</evidence>
<protein>
    <recommendedName>
        <fullName evidence="5">RING-type domain-containing protein</fullName>
    </recommendedName>
</protein>
<dbReference type="PROSITE" id="PS00518">
    <property type="entry name" value="ZF_RING_1"/>
    <property type="match status" value="1"/>
</dbReference>
<name>A0A8B9FZH8_9PSIT</name>
<evidence type="ECO:0000256" key="2">
    <source>
        <dbReference type="ARBA" id="ARBA00022771"/>
    </source>
</evidence>
<keyword evidence="2 4" id="KW-0863">Zinc-finger</keyword>
<dbReference type="Proteomes" id="UP000694522">
    <property type="component" value="Unplaced"/>
</dbReference>
<evidence type="ECO:0000313" key="7">
    <source>
        <dbReference type="Proteomes" id="UP000694522"/>
    </source>
</evidence>
<evidence type="ECO:0000259" key="5">
    <source>
        <dbReference type="PROSITE" id="PS50089"/>
    </source>
</evidence>
<feature type="domain" description="RING-type" evidence="5">
    <location>
        <begin position="7"/>
        <end position="33"/>
    </location>
</feature>
<dbReference type="Pfam" id="PF13923">
    <property type="entry name" value="zf-C3HC4_2"/>
    <property type="match status" value="1"/>
</dbReference>
<dbReference type="Gene3D" id="3.30.40.10">
    <property type="entry name" value="Zinc/RING finger domain, C3HC4 (zinc finger)"/>
    <property type="match status" value="1"/>
</dbReference>
<dbReference type="SUPFAM" id="SSF57850">
    <property type="entry name" value="RING/U-box"/>
    <property type="match status" value="1"/>
</dbReference>
<dbReference type="InterPro" id="IPR013083">
    <property type="entry name" value="Znf_RING/FYVE/PHD"/>
</dbReference>
<dbReference type="InterPro" id="IPR017907">
    <property type="entry name" value="Znf_RING_CS"/>
</dbReference>
<accession>A0A8B9FZH8</accession>
<keyword evidence="3" id="KW-0862">Zinc</keyword>
<organism evidence="6 7">
    <name type="scientific">Amazona collaria</name>
    <name type="common">yellow-billed parrot</name>
    <dbReference type="NCBI Taxonomy" id="241587"/>
    <lineage>
        <taxon>Eukaryota</taxon>
        <taxon>Metazoa</taxon>
        <taxon>Chordata</taxon>
        <taxon>Craniata</taxon>
        <taxon>Vertebrata</taxon>
        <taxon>Euteleostomi</taxon>
        <taxon>Archelosauria</taxon>
        <taxon>Archosauria</taxon>
        <taxon>Dinosauria</taxon>
        <taxon>Saurischia</taxon>
        <taxon>Theropoda</taxon>
        <taxon>Coelurosauria</taxon>
        <taxon>Aves</taxon>
        <taxon>Neognathae</taxon>
        <taxon>Neoaves</taxon>
        <taxon>Telluraves</taxon>
        <taxon>Australaves</taxon>
        <taxon>Psittaciformes</taxon>
        <taxon>Psittacidae</taxon>
        <taxon>Amazona</taxon>
    </lineage>
</organism>
<reference evidence="6" key="1">
    <citation type="submission" date="2025-08" db="UniProtKB">
        <authorList>
            <consortium name="Ensembl"/>
        </authorList>
    </citation>
    <scope>IDENTIFICATION</scope>
</reference>
<reference evidence="6" key="2">
    <citation type="submission" date="2025-09" db="UniProtKB">
        <authorList>
            <consortium name="Ensembl"/>
        </authorList>
    </citation>
    <scope>IDENTIFICATION</scope>
</reference>
<keyword evidence="7" id="KW-1185">Reference proteome</keyword>